<dbReference type="AlphaFoldDB" id="A0AAD6QEK4"/>
<evidence type="ECO:0000313" key="2">
    <source>
        <dbReference type="Proteomes" id="UP001164929"/>
    </source>
</evidence>
<reference evidence="1" key="1">
    <citation type="journal article" date="2023" name="Mol. Ecol. Resour.">
        <title>Chromosome-level genome assembly of a triploid poplar Populus alba 'Berolinensis'.</title>
        <authorList>
            <person name="Chen S."/>
            <person name="Yu Y."/>
            <person name="Wang X."/>
            <person name="Wang S."/>
            <person name="Zhang T."/>
            <person name="Zhou Y."/>
            <person name="He R."/>
            <person name="Meng N."/>
            <person name="Wang Y."/>
            <person name="Liu W."/>
            <person name="Liu Z."/>
            <person name="Liu J."/>
            <person name="Guo Q."/>
            <person name="Huang H."/>
            <person name="Sederoff R.R."/>
            <person name="Wang G."/>
            <person name="Qu G."/>
            <person name="Chen S."/>
        </authorList>
    </citation>
    <scope>NUCLEOTIDE SEQUENCE</scope>
    <source>
        <strain evidence="1">SC-2020</strain>
    </source>
</reference>
<keyword evidence="2" id="KW-1185">Reference proteome</keyword>
<proteinExistence type="predicted"/>
<dbReference type="Proteomes" id="UP001164929">
    <property type="component" value="Chromosome 8"/>
</dbReference>
<name>A0AAD6QEK4_9ROSI</name>
<evidence type="ECO:0000313" key="1">
    <source>
        <dbReference type="EMBL" id="KAJ6987548.1"/>
    </source>
</evidence>
<organism evidence="1 2">
    <name type="scientific">Populus alba x Populus x berolinensis</name>
    <dbReference type="NCBI Taxonomy" id="444605"/>
    <lineage>
        <taxon>Eukaryota</taxon>
        <taxon>Viridiplantae</taxon>
        <taxon>Streptophyta</taxon>
        <taxon>Embryophyta</taxon>
        <taxon>Tracheophyta</taxon>
        <taxon>Spermatophyta</taxon>
        <taxon>Magnoliopsida</taxon>
        <taxon>eudicotyledons</taxon>
        <taxon>Gunneridae</taxon>
        <taxon>Pentapetalae</taxon>
        <taxon>rosids</taxon>
        <taxon>fabids</taxon>
        <taxon>Malpighiales</taxon>
        <taxon>Salicaceae</taxon>
        <taxon>Saliceae</taxon>
        <taxon>Populus</taxon>
    </lineage>
</organism>
<comment type="caution">
    <text evidence="1">The sequence shown here is derived from an EMBL/GenBank/DDBJ whole genome shotgun (WGS) entry which is preliminary data.</text>
</comment>
<accession>A0AAD6QEK4</accession>
<sequence length="99" mass="10752">MGKKDNLFPLFPPFGIVACLDSLGVKEKDPWLSEAHRNSSLSVQMSPHRSPFLFSIPTPFVHDKLAIGGRGTCVSFSSMNSEENTGIIKAASCCVIIKL</sequence>
<gene>
    <name evidence="1" type="ORF">NC653_020721</name>
</gene>
<dbReference type="PROSITE" id="PS51257">
    <property type="entry name" value="PROKAR_LIPOPROTEIN"/>
    <property type="match status" value="1"/>
</dbReference>
<dbReference type="EMBL" id="JAQIZT010000008">
    <property type="protein sequence ID" value="KAJ6987548.1"/>
    <property type="molecule type" value="Genomic_DNA"/>
</dbReference>
<protein>
    <submittedName>
        <fullName evidence="1">Uncharacterized protein</fullName>
    </submittedName>
</protein>